<dbReference type="RefSeq" id="WP_048100898.1">
    <property type="nucleotide sequence ID" value="NZ_LKBH01000290.1"/>
</dbReference>
<reference evidence="4 5" key="1">
    <citation type="submission" date="2015-09" db="EMBL/GenBank/DDBJ databases">
        <title>Heavy metals and arsenic resistance mechanisms in polyextremophilic archaea of the family Ferroplasmaceae.</title>
        <authorList>
            <person name="Bulaev A.G."/>
            <person name="Kanygina A.V."/>
        </authorList>
    </citation>
    <scope>NUCLEOTIDE SEQUENCE [LARGE SCALE GENOMIC DNA]</scope>
    <source>
        <strain evidence="4 5">BH2</strain>
    </source>
</reference>
<dbReference type="GeneID" id="84221664"/>
<sequence length="82" mass="9849">MITLYSQYFNPNISRRLGRRISREKATRYNDSRLESILKSMNLNYEIKKCKYPRIPYEETSMFLIDGNIKKGTLIKIIENRL</sequence>
<dbReference type="InterPro" id="IPR036521">
    <property type="entry name" value="SRP19-like_sf"/>
</dbReference>
<dbReference type="AlphaFoldDB" id="A0A0Q1B242"/>
<accession>A0A0Q1B242</accession>
<evidence type="ECO:0000256" key="3">
    <source>
        <dbReference type="ARBA" id="ARBA00023274"/>
    </source>
</evidence>
<dbReference type="Pfam" id="PF01922">
    <property type="entry name" value="SRP19"/>
    <property type="match status" value="1"/>
</dbReference>
<organism evidence="4 5">
    <name type="scientific">Acidiplasma cupricumulans</name>
    <dbReference type="NCBI Taxonomy" id="312540"/>
    <lineage>
        <taxon>Archaea</taxon>
        <taxon>Methanobacteriati</taxon>
        <taxon>Thermoplasmatota</taxon>
        <taxon>Thermoplasmata</taxon>
        <taxon>Thermoplasmatales</taxon>
        <taxon>Ferroplasmaceae</taxon>
        <taxon>Acidiplasma</taxon>
    </lineage>
</organism>
<dbReference type="SUPFAM" id="SSF69695">
    <property type="entry name" value="SRP19"/>
    <property type="match status" value="1"/>
</dbReference>
<keyword evidence="2" id="KW-0733">Signal recognition particle</keyword>
<keyword evidence="3" id="KW-0687">Ribonucleoprotein</keyword>
<name>A0A0Q1B242_9ARCH</name>
<comment type="caution">
    <text evidence="4">The sequence shown here is derived from an EMBL/GenBank/DDBJ whole genome shotgun (WGS) entry which is preliminary data.</text>
</comment>
<protein>
    <submittedName>
        <fullName evidence="4">Signal recognition particle</fullName>
    </submittedName>
</protein>
<keyword evidence="1" id="KW-0963">Cytoplasm</keyword>
<evidence type="ECO:0000256" key="1">
    <source>
        <dbReference type="ARBA" id="ARBA00022490"/>
    </source>
</evidence>
<dbReference type="InParanoid" id="A0A0Q1B242"/>
<evidence type="ECO:0000313" key="5">
    <source>
        <dbReference type="Proteomes" id="UP000050301"/>
    </source>
</evidence>
<gene>
    <name evidence="4" type="ORF">AOG55_01880</name>
</gene>
<dbReference type="Gene3D" id="3.30.56.30">
    <property type="entry name" value="Signal recognition particle, SRP19-like subunit"/>
    <property type="match status" value="1"/>
</dbReference>
<dbReference type="GO" id="GO:0006614">
    <property type="term" value="P:SRP-dependent cotranslational protein targeting to membrane"/>
    <property type="evidence" value="ECO:0007669"/>
    <property type="project" value="InterPro"/>
</dbReference>
<dbReference type="GO" id="GO:0008312">
    <property type="term" value="F:7S RNA binding"/>
    <property type="evidence" value="ECO:0007669"/>
    <property type="project" value="InterPro"/>
</dbReference>
<proteinExistence type="predicted"/>
<dbReference type="InterPro" id="IPR002778">
    <property type="entry name" value="Signal_recog_particle_SRP19"/>
</dbReference>
<evidence type="ECO:0000256" key="2">
    <source>
        <dbReference type="ARBA" id="ARBA00023135"/>
    </source>
</evidence>
<evidence type="ECO:0000313" key="4">
    <source>
        <dbReference type="EMBL" id="KQB33850.1"/>
    </source>
</evidence>
<dbReference type="Proteomes" id="UP000050301">
    <property type="component" value="Unassembled WGS sequence"/>
</dbReference>
<dbReference type="GO" id="GO:0048500">
    <property type="term" value="C:signal recognition particle"/>
    <property type="evidence" value="ECO:0007669"/>
    <property type="project" value="InterPro"/>
</dbReference>
<dbReference type="EMBL" id="LKBH01000290">
    <property type="protein sequence ID" value="KQB33850.1"/>
    <property type="molecule type" value="Genomic_DNA"/>
</dbReference>
<keyword evidence="5" id="KW-1185">Reference proteome</keyword>